<name>A0A016SI63_9BILA</name>
<dbReference type="Proteomes" id="UP000024635">
    <property type="component" value="Unassembled WGS sequence"/>
</dbReference>
<evidence type="ECO:0000313" key="3">
    <source>
        <dbReference type="Proteomes" id="UP000024635"/>
    </source>
</evidence>
<reference evidence="3" key="1">
    <citation type="journal article" date="2015" name="Nat. Genet.">
        <title>The genome and transcriptome of the zoonotic hookworm Ancylostoma ceylanicum identify infection-specific gene families.</title>
        <authorList>
            <person name="Schwarz E.M."/>
            <person name="Hu Y."/>
            <person name="Antoshechkin I."/>
            <person name="Miller M.M."/>
            <person name="Sternberg P.W."/>
            <person name="Aroian R.V."/>
        </authorList>
    </citation>
    <scope>NUCLEOTIDE SEQUENCE</scope>
    <source>
        <strain evidence="3">HY135</strain>
    </source>
</reference>
<keyword evidence="3" id="KW-1185">Reference proteome</keyword>
<gene>
    <name evidence="2" type="primary">Acey_s0224.g2723</name>
    <name evidence="2" type="ORF">Y032_0224g2723</name>
</gene>
<accession>A0A016SI63</accession>
<organism evidence="2 3">
    <name type="scientific">Ancylostoma ceylanicum</name>
    <dbReference type="NCBI Taxonomy" id="53326"/>
    <lineage>
        <taxon>Eukaryota</taxon>
        <taxon>Metazoa</taxon>
        <taxon>Ecdysozoa</taxon>
        <taxon>Nematoda</taxon>
        <taxon>Chromadorea</taxon>
        <taxon>Rhabditida</taxon>
        <taxon>Rhabditina</taxon>
        <taxon>Rhabditomorpha</taxon>
        <taxon>Strongyloidea</taxon>
        <taxon>Ancylostomatidae</taxon>
        <taxon>Ancylostomatinae</taxon>
        <taxon>Ancylostoma</taxon>
    </lineage>
</organism>
<protein>
    <submittedName>
        <fullName evidence="2">Uncharacterized protein</fullName>
    </submittedName>
</protein>
<sequence length="80" mass="8924">MDSTPLAISIRTPANRSLSSYPILFTISMSILPFVPYIYNLTSIPPFGGIEKNQMEFLPMSVSYSRQGVLCERGLAPRQL</sequence>
<dbReference type="EMBL" id="JARK01001560">
    <property type="protein sequence ID" value="EYB90037.1"/>
    <property type="molecule type" value="Genomic_DNA"/>
</dbReference>
<evidence type="ECO:0000313" key="2">
    <source>
        <dbReference type="EMBL" id="EYB90037.1"/>
    </source>
</evidence>
<proteinExistence type="predicted"/>
<keyword evidence="1" id="KW-0812">Transmembrane</keyword>
<feature type="transmembrane region" description="Helical" evidence="1">
    <location>
        <begin position="21"/>
        <end position="39"/>
    </location>
</feature>
<dbReference type="AlphaFoldDB" id="A0A016SI63"/>
<keyword evidence="1" id="KW-0472">Membrane</keyword>
<comment type="caution">
    <text evidence="2">The sequence shown here is derived from an EMBL/GenBank/DDBJ whole genome shotgun (WGS) entry which is preliminary data.</text>
</comment>
<evidence type="ECO:0000256" key="1">
    <source>
        <dbReference type="SAM" id="Phobius"/>
    </source>
</evidence>
<keyword evidence="1" id="KW-1133">Transmembrane helix</keyword>